<dbReference type="EMBL" id="BPLR01008025">
    <property type="protein sequence ID" value="GIY21491.1"/>
    <property type="molecule type" value="Genomic_DNA"/>
</dbReference>
<accession>A0AAV4RMF9</accession>
<comment type="caution">
    <text evidence="1">The sequence shown here is derived from an EMBL/GenBank/DDBJ whole genome shotgun (WGS) entry which is preliminary data.</text>
</comment>
<proteinExistence type="predicted"/>
<dbReference type="AlphaFoldDB" id="A0AAV4RMF9"/>
<protein>
    <submittedName>
        <fullName evidence="1">Uncharacterized protein</fullName>
    </submittedName>
</protein>
<name>A0AAV4RMF9_CAEEX</name>
<sequence length="103" mass="11941">RFRRPVTLSPMFIRPKSGMRPAVVALKEAAKWLSQTQARSWRWHEMLQGLESVPDAKMTAYSLTTICLWGHGYLEDRQTRLTFIAQNSLHYEKCSRQLSIAFG</sequence>
<organism evidence="1 2">
    <name type="scientific">Caerostris extrusa</name>
    <name type="common">Bark spider</name>
    <name type="synonym">Caerostris bankana</name>
    <dbReference type="NCBI Taxonomy" id="172846"/>
    <lineage>
        <taxon>Eukaryota</taxon>
        <taxon>Metazoa</taxon>
        <taxon>Ecdysozoa</taxon>
        <taxon>Arthropoda</taxon>
        <taxon>Chelicerata</taxon>
        <taxon>Arachnida</taxon>
        <taxon>Araneae</taxon>
        <taxon>Araneomorphae</taxon>
        <taxon>Entelegynae</taxon>
        <taxon>Araneoidea</taxon>
        <taxon>Araneidae</taxon>
        <taxon>Caerostris</taxon>
    </lineage>
</organism>
<keyword evidence="2" id="KW-1185">Reference proteome</keyword>
<evidence type="ECO:0000313" key="2">
    <source>
        <dbReference type="Proteomes" id="UP001054945"/>
    </source>
</evidence>
<evidence type="ECO:0000313" key="1">
    <source>
        <dbReference type="EMBL" id="GIY21491.1"/>
    </source>
</evidence>
<feature type="non-terminal residue" evidence="1">
    <location>
        <position position="1"/>
    </location>
</feature>
<reference evidence="1 2" key="1">
    <citation type="submission" date="2021-06" db="EMBL/GenBank/DDBJ databases">
        <title>Caerostris extrusa draft genome.</title>
        <authorList>
            <person name="Kono N."/>
            <person name="Arakawa K."/>
        </authorList>
    </citation>
    <scope>NUCLEOTIDE SEQUENCE [LARGE SCALE GENOMIC DNA]</scope>
</reference>
<dbReference type="Proteomes" id="UP001054945">
    <property type="component" value="Unassembled WGS sequence"/>
</dbReference>
<gene>
    <name evidence="1" type="ORF">CEXT_643381</name>
</gene>